<dbReference type="AlphaFoldDB" id="A0A8H3I8L8"/>
<feature type="compositionally biased region" description="Basic and acidic residues" evidence="11">
    <location>
        <begin position="1090"/>
        <end position="1103"/>
    </location>
</feature>
<dbReference type="EMBL" id="CAJPDQ010000006">
    <property type="protein sequence ID" value="CAF9911500.1"/>
    <property type="molecule type" value="Genomic_DNA"/>
</dbReference>
<feature type="compositionally biased region" description="Basic and acidic residues" evidence="11">
    <location>
        <begin position="1054"/>
        <end position="1076"/>
    </location>
</feature>
<evidence type="ECO:0000256" key="9">
    <source>
        <dbReference type="ARBA" id="ARBA00048367"/>
    </source>
</evidence>
<feature type="compositionally biased region" description="Basic residues" evidence="11">
    <location>
        <begin position="32"/>
        <end position="41"/>
    </location>
</feature>
<feature type="compositionally biased region" description="Basic and acidic residues" evidence="11">
    <location>
        <begin position="80"/>
        <end position="146"/>
    </location>
</feature>
<keyword evidence="5 10" id="KW-0547">Nucleotide-binding</keyword>
<evidence type="ECO:0000256" key="2">
    <source>
        <dbReference type="ARBA" id="ARBA00012425"/>
    </source>
</evidence>
<dbReference type="PROSITE" id="PS00108">
    <property type="entry name" value="PROTEIN_KINASE_ST"/>
    <property type="match status" value="1"/>
</dbReference>
<evidence type="ECO:0000256" key="11">
    <source>
        <dbReference type="SAM" id="MobiDB-lite"/>
    </source>
</evidence>
<evidence type="ECO:0000256" key="7">
    <source>
        <dbReference type="ARBA" id="ARBA00022840"/>
    </source>
</evidence>
<dbReference type="Gene3D" id="3.30.200.20">
    <property type="entry name" value="Phosphorylase Kinase, domain 1"/>
    <property type="match status" value="1"/>
</dbReference>
<dbReference type="GO" id="GO:0032968">
    <property type="term" value="P:positive regulation of transcription elongation by RNA polymerase II"/>
    <property type="evidence" value="ECO:0007669"/>
    <property type="project" value="TreeGrafter"/>
</dbReference>
<feature type="compositionally biased region" description="Basic residues" evidence="11">
    <location>
        <begin position="243"/>
        <end position="263"/>
    </location>
</feature>
<gene>
    <name evidence="13" type="ORF">GOMPHAMPRED_007427</name>
</gene>
<proteinExistence type="inferred from homology"/>
<evidence type="ECO:0000256" key="4">
    <source>
        <dbReference type="ARBA" id="ARBA00022679"/>
    </source>
</evidence>
<name>A0A8H3I8L8_9LECA</name>
<feature type="compositionally biased region" description="Basic and acidic residues" evidence="11">
    <location>
        <begin position="51"/>
        <end position="70"/>
    </location>
</feature>
<dbReference type="GO" id="GO:0008024">
    <property type="term" value="C:cyclin/CDK positive transcription elongation factor complex"/>
    <property type="evidence" value="ECO:0007669"/>
    <property type="project" value="TreeGrafter"/>
</dbReference>
<keyword evidence="3" id="KW-0723">Serine/threonine-protein kinase</keyword>
<feature type="compositionally biased region" description="Low complexity" evidence="11">
    <location>
        <begin position="452"/>
        <end position="468"/>
    </location>
</feature>
<feature type="compositionally biased region" description="Polar residues" evidence="11">
    <location>
        <begin position="271"/>
        <end position="290"/>
    </location>
</feature>
<evidence type="ECO:0000313" key="13">
    <source>
        <dbReference type="EMBL" id="CAF9911500.1"/>
    </source>
</evidence>
<feature type="compositionally biased region" description="Basic residues" evidence="11">
    <location>
        <begin position="183"/>
        <end position="193"/>
    </location>
</feature>
<dbReference type="EC" id="2.7.11.22" evidence="2"/>
<dbReference type="CDD" id="cd07840">
    <property type="entry name" value="STKc_CDK9_like"/>
    <property type="match status" value="1"/>
</dbReference>
<comment type="catalytic activity">
    <reaction evidence="8">
        <text>L-threonyl-[protein] + ATP = O-phospho-L-threonyl-[protein] + ADP + H(+)</text>
        <dbReference type="Rhea" id="RHEA:46608"/>
        <dbReference type="Rhea" id="RHEA-COMP:11060"/>
        <dbReference type="Rhea" id="RHEA-COMP:11605"/>
        <dbReference type="ChEBI" id="CHEBI:15378"/>
        <dbReference type="ChEBI" id="CHEBI:30013"/>
        <dbReference type="ChEBI" id="CHEBI:30616"/>
        <dbReference type="ChEBI" id="CHEBI:61977"/>
        <dbReference type="ChEBI" id="CHEBI:456216"/>
        <dbReference type="EC" id="2.7.11.22"/>
    </reaction>
</comment>
<dbReference type="GO" id="GO:0004693">
    <property type="term" value="F:cyclin-dependent protein serine/threonine kinase activity"/>
    <property type="evidence" value="ECO:0007669"/>
    <property type="project" value="UniProtKB-EC"/>
</dbReference>
<comment type="catalytic activity">
    <reaction evidence="9">
        <text>L-seryl-[protein] + ATP = O-phospho-L-seryl-[protein] + ADP + H(+)</text>
        <dbReference type="Rhea" id="RHEA:17989"/>
        <dbReference type="Rhea" id="RHEA-COMP:9863"/>
        <dbReference type="Rhea" id="RHEA-COMP:11604"/>
        <dbReference type="ChEBI" id="CHEBI:15378"/>
        <dbReference type="ChEBI" id="CHEBI:29999"/>
        <dbReference type="ChEBI" id="CHEBI:30616"/>
        <dbReference type="ChEBI" id="CHEBI:83421"/>
        <dbReference type="ChEBI" id="CHEBI:456216"/>
        <dbReference type="EC" id="2.7.11.22"/>
    </reaction>
</comment>
<evidence type="ECO:0000256" key="6">
    <source>
        <dbReference type="ARBA" id="ARBA00022777"/>
    </source>
</evidence>
<protein>
    <recommendedName>
        <fullName evidence="2">cyclin-dependent kinase</fullName>
        <ecNumber evidence="2">2.7.11.22</ecNumber>
    </recommendedName>
</protein>
<dbReference type="PROSITE" id="PS00107">
    <property type="entry name" value="PROTEIN_KINASE_ATP"/>
    <property type="match status" value="1"/>
</dbReference>
<feature type="compositionally biased region" description="Polar residues" evidence="11">
    <location>
        <begin position="408"/>
        <end position="420"/>
    </location>
</feature>
<keyword evidence="14" id="KW-1185">Reference proteome</keyword>
<evidence type="ECO:0000256" key="8">
    <source>
        <dbReference type="ARBA" id="ARBA00047811"/>
    </source>
</evidence>
<dbReference type="InterPro" id="IPR008271">
    <property type="entry name" value="Ser/Thr_kinase_AS"/>
</dbReference>
<evidence type="ECO:0000256" key="10">
    <source>
        <dbReference type="PROSITE-ProRule" id="PRU10141"/>
    </source>
</evidence>
<dbReference type="OrthoDB" id="204883at2759"/>
<feature type="compositionally biased region" description="Basic residues" evidence="11">
    <location>
        <begin position="691"/>
        <end position="702"/>
    </location>
</feature>
<dbReference type="Pfam" id="PF00069">
    <property type="entry name" value="Pkinase"/>
    <property type="match status" value="1"/>
</dbReference>
<feature type="compositionally biased region" description="Polar residues" evidence="11">
    <location>
        <begin position="469"/>
        <end position="480"/>
    </location>
</feature>
<feature type="compositionally biased region" description="Polar residues" evidence="11">
    <location>
        <begin position="380"/>
        <end position="389"/>
    </location>
</feature>
<dbReference type="PROSITE" id="PS50011">
    <property type="entry name" value="PROTEIN_KINASE_DOM"/>
    <property type="match status" value="1"/>
</dbReference>
<dbReference type="InterPro" id="IPR050108">
    <property type="entry name" value="CDK"/>
</dbReference>
<dbReference type="InterPro" id="IPR000719">
    <property type="entry name" value="Prot_kinase_dom"/>
</dbReference>
<dbReference type="Gene3D" id="1.10.510.10">
    <property type="entry name" value="Transferase(Phosphotransferase) domain 1"/>
    <property type="match status" value="1"/>
</dbReference>
<dbReference type="Proteomes" id="UP000664169">
    <property type="component" value="Unassembled WGS sequence"/>
</dbReference>
<feature type="compositionally biased region" description="Basic and acidic residues" evidence="11">
    <location>
        <begin position="579"/>
        <end position="690"/>
    </location>
</feature>
<feature type="region of interest" description="Disordered" evidence="11">
    <location>
        <begin position="1"/>
        <end position="706"/>
    </location>
</feature>
<feature type="compositionally biased region" description="Basic and acidic residues" evidence="11">
    <location>
        <begin position="13"/>
        <end position="30"/>
    </location>
</feature>
<feature type="binding site" evidence="10">
    <location>
        <position position="771"/>
    </location>
    <ligand>
        <name>ATP</name>
        <dbReference type="ChEBI" id="CHEBI:30616"/>
    </ligand>
</feature>
<accession>A0A8H3I8L8</accession>
<dbReference type="GO" id="GO:0030332">
    <property type="term" value="F:cyclin binding"/>
    <property type="evidence" value="ECO:0007669"/>
    <property type="project" value="TreeGrafter"/>
</dbReference>
<evidence type="ECO:0000256" key="3">
    <source>
        <dbReference type="ARBA" id="ARBA00022527"/>
    </source>
</evidence>
<sequence length="1112" mass="129216">MASSSRANSMKAPPKDDRSWTDHRDHESTSKHSSRKSKRRRSIEFQSKYGSRAEEVERVARDHRPDLEGRSRRRSRSRQSRGDHHLDSRQGRELRRESDIPNREGHSEREEYLYRHHGRPSDRTNEPEDRAYREYYQEGRGYKSVERNPYPPPNQYDEFYDYHHRSEHHQNYHNSKKDLRRGSFNHRNHKSEHSRRQPSPGRQHRHQRDELKNSQARDELEPSNRSLSPDTSLEPSAADKLTKSSRRSSKQKSRTLRHLKARKAAQDFFRQLSTSPSRENTEPSGAQSPSRPVKSADDQSSRNSSPKRSEPESSNVSLHEEKISGMNTANHGPRRGPGSIDTRQPYAAHPSQYGTPTHSHHGSPHSASSYGRPGWGGSYYAQQQHSVNAYSPHRQHSYPGPQHGDQHYYQNSHYYAQGQQGYHGPPYHAQSNGHGYPEDRRFSGSQTSPIDSNNAIIQSSNNNQNQAQVSMPSQPGSKNPSAAADDDNPFRPPKSLRAEDEGPVSITANDSAIEQSSNTSTTGVSKVSFAFKAKHAGPNPKPVPDLSQKMKETKKENIMENDKQKAPVGAPTAPIANREPPREPRRREPPHEPYRDPYGRTRDERYYDPYDRDRHERQYDERYRDERYYNQEYRGDPRDYYDGPRDYRRDAREHRNMRPGWHGEKPDYRDERFDERRHPEYDRRREGDKAPRHKQEHKHRSEHKPDHKHEVIIVKKKMTRTLPRPKLSEEHTQSTSVYFRKPGNESVIGAGTYGKVFKAVHVYTKEEVALKKIRMEGERDGFPVTAVREVKLLQSLHHPNIVRLLEVMVENNDCYMVFEYASHDLTGLLFHPNFVLTAAHKKHLIKQLFEGLDYLHRRGVLHRDIKAANILVSNRGELKLADFGLARFYKKHKVQDYTNRVITIWYRPPELLLGETQYGVAVDVWSAACVMMEVFTKHAIFPGDGHEINQLEKIYNILGTPTLEEWPGMKDLAWYDFLRPTAKKSNVFLDKFRERLTPQACQLMQALFVYDPKKRPIAEYVLKHPYFTTEEPAPAQAVELYDLKGDWHEFESKQLRRKKEQRDKDTRVRQAQDEHKRKAAALEPQSETGPEVKKARPNTKMDTEAETAAVPG</sequence>
<keyword evidence="6" id="KW-0418">Kinase</keyword>
<evidence type="ECO:0000256" key="5">
    <source>
        <dbReference type="ARBA" id="ARBA00022741"/>
    </source>
</evidence>
<comment type="caution">
    <text evidence="13">The sequence shown here is derived from an EMBL/GenBank/DDBJ whole genome shotgun (WGS) entry which is preliminary data.</text>
</comment>
<feature type="compositionally biased region" description="Basic and acidic residues" evidence="11">
    <location>
        <begin position="548"/>
        <end position="565"/>
    </location>
</feature>
<organism evidence="13 14">
    <name type="scientific">Gomphillus americanus</name>
    <dbReference type="NCBI Taxonomy" id="1940652"/>
    <lineage>
        <taxon>Eukaryota</taxon>
        <taxon>Fungi</taxon>
        <taxon>Dikarya</taxon>
        <taxon>Ascomycota</taxon>
        <taxon>Pezizomycotina</taxon>
        <taxon>Lecanoromycetes</taxon>
        <taxon>OSLEUM clade</taxon>
        <taxon>Ostropomycetidae</taxon>
        <taxon>Ostropales</taxon>
        <taxon>Graphidaceae</taxon>
        <taxon>Gomphilloideae</taxon>
        <taxon>Gomphillus</taxon>
    </lineage>
</organism>
<feature type="compositionally biased region" description="Basic and acidic residues" evidence="11">
    <location>
        <begin position="160"/>
        <end position="181"/>
    </location>
</feature>
<feature type="compositionally biased region" description="Polar residues" evidence="11">
    <location>
        <begin position="506"/>
        <end position="525"/>
    </location>
</feature>
<comment type="similarity">
    <text evidence="1">Belongs to the protein kinase superfamily. CMGC Ser/Thr protein kinase family. CDC2/CDKX subfamily.</text>
</comment>
<feature type="compositionally biased region" description="Basic and acidic residues" evidence="11">
    <location>
        <begin position="207"/>
        <end position="222"/>
    </location>
</feature>
<evidence type="ECO:0000259" key="12">
    <source>
        <dbReference type="PROSITE" id="PS50011"/>
    </source>
</evidence>
<feature type="compositionally biased region" description="Polar residues" evidence="11">
    <location>
        <begin position="301"/>
        <end position="317"/>
    </location>
</feature>
<dbReference type="FunFam" id="1.10.510.10:FF:000440">
    <property type="entry name" value="Serine/threonine-protein kinase bur1"/>
    <property type="match status" value="1"/>
</dbReference>
<dbReference type="GO" id="GO:0008353">
    <property type="term" value="F:RNA polymerase II CTD heptapeptide repeat kinase activity"/>
    <property type="evidence" value="ECO:0007669"/>
    <property type="project" value="TreeGrafter"/>
</dbReference>
<keyword evidence="7 10" id="KW-0067">ATP-binding</keyword>
<dbReference type="SMART" id="SM00220">
    <property type="entry name" value="S_TKc"/>
    <property type="match status" value="1"/>
</dbReference>
<reference evidence="13" key="1">
    <citation type="submission" date="2021-03" db="EMBL/GenBank/DDBJ databases">
        <authorList>
            <person name="Tagirdzhanova G."/>
        </authorList>
    </citation>
    <scope>NUCLEOTIDE SEQUENCE</scope>
</reference>
<feature type="region of interest" description="Disordered" evidence="11">
    <location>
        <begin position="1054"/>
        <end position="1112"/>
    </location>
</feature>
<dbReference type="InterPro" id="IPR017441">
    <property type="entry name" value="Protein_kinase_ATP_BS"/>
</dbReference>
<keyword evidence="4" id="KW-0808">Transferase</keyword>
<dbReference type="SUPFAM" id="SSF56112">
    <property type="entry name" value="Protein kinase-like (PK-like)"/>
    <property type="match status" value="1"/>
</dbReference>
<evidence type="ECO:0000313" key="14">
    <source>
        <dbReference type="Proteomes" id="UP000664169"/>
    </source>
</evidence>
<feature type="domain" description="Protein kinase" evidence="12">
    <location>
        <begin position="742"/>
        <end position="1027"/>
    </location>
</feature>
<evidence type="ECO:0000256" key="1">
    <source>
        <dbReference type="ARBA" id="ARBA00006485"/>
    </source>
</evidence>
<dbReference type="PANTHER" id="PTHR24056:SF546">
    <property type="entry name" value="CYCLIN-DEPENDENT KINASE 12"/>
    <property type="match status" value="1"/>
</dbReference>
<dbReference type="FunFam" id="3.30.200.20:FF:000270">
    <property type="entry name" value="Serine/threonine-protein kinase bur1"/>
    <property type="match status" value="1"/>
</dbReference>
<feature type="compositionally biased region" description="Polar residues" evidence="11">
    <location>
        <begin position="223"/>
        <end position="234"/>
    </location>
</feature>
<dbReference type="PANTHER" id="PTHR24056">
    <property type="entry name" value="CELL DIVISION PROTEIN KINASE"/>
    <property type="match status" value="1"/>
</dbReference>
<dbReference type="GO" id="GO:0005524">
    <property type="term" value="F:ATP binding"/>
    <property type="evidence" value="ECO:0007669"/>
    <property type="project" value="UniProtKB-UniRule"/>
</dbReference>
<dbReference type="InterPro" id="IPR011009">
    <property type="entry name" value="Kinase-like_dom_sf"/>
</dbReference>